<dbReference type="STRING" id="6290.A0A0N4XBZ2"/>
<sequence length="329" mass="37584">MSSLRLQEIYVKHSEMHYFHEVLDFIDYMLSVRQKILSGGVPSEELNCLRIQLAKKIDRGNMLLSLNVTIRNEHGLAFDPDSISFLQTYAEHQNAQKRVAVDSSQVDANEKTPKAFCVLLRVQSIELQMKQNCEISMVLYDFERKQHASDTFTFIWKSNESNSRDLNISGLFANFNQSDIGRRFVLITRVARIAPVEHTSSTLRRNQEPGPTSLYCRQVFAFDFFDMTSVFTNPQPSHDAKDKVIFLNKDQNFDQLLKSLQTTAKVPKLSASSGQPSFIFEDFNDGKILISTQVYTNGLSELKLRRPYLFTRNPPTIISRCDYAGPASG</sequence>
<dbReference type="GO" id="GO:0007264">
    <property type="term" value="P:small GTPase-mediated signal transduction"/>
    <property type="evidence" value="ECO:0007669"/>
    <property type="project" value="InterPro"/>
</dbReference>
<gene>
    <name evidence="2" type="ORF">HPLM_LOCUS21876</name>
</gene>
<dbReference type="GO" id="GO:0031267">
    <property type="term" value="F:small GTPase binding"/>
    <property type="evidence" value="ECO:0007669"/>
    <property type="project" value="TreeGrafter"/>
</dbReference>
<dbReference type="Proteomes" id="UP000268014">
    <property type="component" value="Unassembled WGS sequence"/>
</dbReference>
<dbReference type="GO" id="GO:0005737">
    <property type="term" value="C:cytoplasm"/>
    <property type="evidence" value="ECO:0007669"/>
    <property type="project" value="TreeGrafter"/>
</dbReference>
<dbReference type="GO" id="GO:0005085">
    <property type="term" value="F:guanyl-nucleotide exchange factor activity"/>
    <property type="evidence" value="ECO:0007669"/>
    <property type="project" value="InterPro"/>
</dbReference>
<accession>A0A0N4XBZ2</accession>
<dbReference type="WBParaSite" id="HPLM_0002188701-mRNA-1">
    <property type="protein sequence ID" value="HPLM_0002188701-mRNA-1"/>
    <property type="gene ID" value="HPLM_0002188701"/>
</dbReference>
<organism evidence="4">
    <name type="scientific">Haemonchus placei</name>
    <name type="common">Barber's pole worm</name>
    <dbReference type="NCBI Taxonomy" id="6290"/>
    <lineage>
        <taxon>Eukaryota</taxon>
        <taxon>Metazoa</taxon>
        <taxon>Ecdysozoa</taxon>
        <taxon>Nematoda</taxon>
        <taxon>Chromadorea</taxon>
        <taxon>Rhabditida</taxon>
        <taxon>Rhabditina</taxon>
        <taxon>Rhabditomorpha</taxon>
        <taxon>Strongyloidea</taxon>
        <taxon>Trichostrongylidae</taxon>
        <taxon>Haemonchus</taxon>
    </lineage>
</organism>
<dbReference type="GO" id="GO:0016477">
    <property type="term" value="P:cell migration"/>
    <property type="evidence" value="ECO:0007669"/>
    <property type="project" value="TreeGrafter"/>
</dbReference>
<reference evidence="4" key="1">
    <citation type="submission" date="2017-02" db="UniProtKB">
        <authorList>
            <consortium name="WormBaseParasite"/>
        </authorList>
    </citation>
    <scope>IDENTIFICATION</scope>
</reference>
<feature type="domain" description="Dedicator of cytokinesis N-terminal" evidence="1">
    <location>
        <begin position="4"/>
        <end position="208"/>
    </location>
</feature>
<evidence type="ECO:0000313" key="2">
    <source>
        <dbReference type="EMBL" id="VDO93433.1"/>
    </source>
</evidence>
<dbReference type="Gene3D" id="1.20.1270.350">
    <property type="entry name" value="Dedicator of cytokinesis N-terminal subdomain"/>
    <property type="match status" value="1"/>
</dbReference>
<evidence type="ECO:0000313" key="4">
    <source>
        <dbReference type="WBParaSite" id="HPLM_0002188701-mRNA-1"/>
    </source>
</evidence>
<protein>
    <submittedName>
        <fullName evidence="4">DOCK_N domain-containing protein</fullName>
    </submittedName>
</protein>
<dbReference type="Pfam" id="PF16172">
    <property type="entry name" value="DOCK_N"/>
    <property type="match status" value="1"/>
</dbReference>
<dbReference type="AlphaFoldDB" id="A0A0N4XBZ2"/>
<reference evidence="2 3" key="2">
    <citation type="submission" date="2018-11" db="EMBL/GenBank/DDBJ databases">
        <authorList>
            <consortium name="Pathogen Informatics"/>
        </authorList>
    </citation>
    <scope>NUCLEOTIDE SEQUENCE [LARGE SCALE GENOMIC DNA]</scope>
    <source>
        <strain evidence="2 3">MHpl1</strain>
    </source>
</reference>
<dbReference type="GO" id="GO:0007520">
    <property type="term" value="P:myoblast fusion"/>
    <property type="evidence" value="ECO:0007669"/>
    <property type="project" value="TreeGrafter"/>
</dbReference>
<dbReference type="InterPro" id="IPR042455">
    <property type="entry name" value="DOCK_N_sub1"/>
</dbReference>
<dbReference type="PANTHER" id="PTHR45653">
    <property type="entry name" value="DEDICATOR OF CYTOKINESIS"/>
    <property type="match status" value="1"/>
</dbReference>
<keyword evidence="3" id="KW-1185">Reference proteome</keyword>
<proteinExistence type="predicted"/>
<dbReference type="PANTHER" id="PTHR45653:SF10">
    <property type="entry name" value="MYOBLAST CITY, ISOFORM B"/>
    <property type="match status" value="1"/>
</dbReference>
<dbReference type="EMBL" id="UZAF01024440">
    <property type="protein sequence ID" value="VDO93433.1"/>
    <property type="molecule type" value="Genomic_DNA"/>
</dbReference>
<name>A0A0N4XBZ2_HAEPC</name>
<dbReference type="InterPro" id="IPR032376">
    <property type="entry name" value="DOCK_N"/>
</dbReference>
<evidence type="ECO:0000313" key="3">
    <source>
        <dbReference type="Proteomes" id="UP000268014"/>
    </source>
</evidence>
<dbReference type="InterPro" id="IPR026791">
    <property type="entry name" value="DOCK"/>
</dbReference>
<dbReference type="OrthoDB" id="18896at2759"/>
<evidence type="ECO:0000259" key="1">
    <source>
        <dbReference type="Pfam" id="PF16172"/>
    </source>
</evidence>
<dbReference type="GO" id="GO:0005886">
    <property type="term" value="C:plasma membrane"/>
    <property type="evidence" value="ECO:0007669"/>
    <property type="project" value="TreeGrafter"/>
</dbReference>